<name>A0A9D4H8Q0_DREPO</name>
<keyword evidence="2" id="KW-1185">Reference proteome</keyword>
<proteinExistence type="predicted"/>
<gene>
    <name evidence="1" type="ORF">DPMN_104961</name>
</gene>
<comment type="caution">
    <text evidence="1">The sequence shown here is derived from an EMBL/GenBank/DDBJ whole genome shotgun (WGS) entry which is preliminary data.</text>
</comment>
<evidence type="ECO:0000313" key="1">
    <source>
        <dbReference type="EMBL" id="KAH3831691.1"/>
    </source>
</evidence>
<dbReference type="Proteomes" id="UP000828390">
    <property type="component" value="Unassembled WGS sequence"/>
</dbReference>
<dbReference type="AlphaFoldDB" id="A0A9D4H8Q0"/>
<evidence type="ECO:0000313" key="2">
    <source>
        <dbReference type="Proteomes" id="UP000828390"/>
    </source>
</evidence>
<dbReference type="EMBL" id="JAIWYP010000004">
    <property type="protein sequence ID" value="KAH3831691.1"/>
    <property type="molecule type" value="Genomic_DNA"/>
</dbReference>
<accession>A0A9D4H8Q0</accession>
<reference evidence="1" key="1">
    <citation type="journal article" date="2019" name="bioRxiv">
        <title>The Genome of the Zebra Mussel, Dreissena polymorpha: A Resource for Invasive Species Research.</title>
        <authorList>
            <person name="McCartney M.A."/>
            <person name="Auch B."/>
            <person name="Kono T."/>
            <person name="Mallez S."/>
            <person name="Zhang Y."/>
            <person name="Obille A."/>
            <person name="Becker A."/>
            <person name="Abrahante J.E."/>
            <person name="Garbe J."/>
            <person name="Badalamenti J.P."/>
            <person name="Herman A."/>
            <person name="Mangelson H."/>
            <person name="Liachko I."/>
            <person name="Sullivan S."/>
            <person name="Sone E.D."/>
            <person name="Koren S."/>
            <person name="Silverstein K.A.T."/>
            <person name="Beckman K.B."/>
            <person name="Gohl D.M."/>
        </authorList>
    </citation>
    <scope>NUCLEOTIDE SEQUENCE</scope>
    <source>
        <strain evidence="1">Duluth1</strain>
        <tissue evidence="1">Whole animal</tissue>
    </source>
</reference>
<reference evidence="1" key="2">
    <citation type="submission" date="2020-11" db="EMBL/GenBank/DDBJ databases">
        <authorList>
            <person name="McCartney M.A."/>
            <person name="Auch B."/>
            <person name="Kono T."/>
            <person name="Mallez S."/>
            <person name="Becker A."/>
            <person name="Gohl D.M."/>
            <person name="Silverstein K.A.T."/>
            <person name="Koren S."/>
            <person name="Bechman K.B."/>
            <person name="Herman A."/>
            <person name="Abrahante J.E."/>
            <person name="Garbe J."/>
        </authorList>
    </citation>
    <scope>NUCLEOTIDE SEQUENCE</scope>
    <source>
        <strain evidence="1">Duluth1</strain>
        <tissue evidence="1">Whole animal</tissue>
    </source>
</reference>
<organism evidence="1 2">
    <name type="scientific">Dreissena polymorpha</name>
    <name type="common">Zebra mussel</name>
    <name type="synonym">Mytilus polymorpha</name>
    <dbReference type="NCBI Taxonomy" id="45954"/>
    <lineage>
        <taxon>Eukaryota</taxon>
        <taxon>Metazoa</taxon>
        <taxon>Spiralia</taxon>
        <taxon>Lophotrochozoa</taxon>
        <taxon>Mollusca</taxon>
        <taxon>Bivalvia</taxon>
        <taxon>Autobranchia</taxon>
        <taxon>Heteroconchia</taxon>
        <taxon>Euheterodonta</taxon>
        <taxon>Imparidentia</taxon>
        <taxon>Neoheterodontei</taxon>
        <taxon>Myida</taxon>
        <taxon>Dreissenoidea</taxon>
        <taxon>Dreissenidae</taxon>
        <taxon>Dreissena</taxon>
    </lineage>
</organism>
<sequence length="150" mass="16785">MTVHVVRDILQMCVMLDQCETQLQIFTRDPSPLLKEAPRSKQIEKPLASYNQIKSTSPVHAPTMPNVFLYPVAMLYPVFSRSNDAEVTFVLQTIPSAPTPYMLNKPIPNIEAASPSLTYSGKMSQQMMFRADERFNIQTTTSSTDPDGGD</sequence>
<protein>
    <submittedName>
        <fullName evidence="1">Uncharacterized protein</fullName>
    </submittedName>
</protein>